<dbReference type="InterPro" id="IPR038670">
    <property type="entry name" value="HslJ-like_sf"/>
</dbReference>
<keyword evidence="2" id="KW-0346">Stress response</keyword>
<evidence type="ECO:0000313" key="3">
    <source>
        <dbReference type="Proteomes" id="UP000198762"/>
    </source>
</evidence>
<name>A0A1H9ZBU3_9GAMM</name>
<dbReference type="Gene3D" id="2.40.128.270">
    <property type="match status" value="1"/>
</dbReference>
<dbReference type="PROSITE" id="PS51257">
    <property type="entry name" value="PROKAR_LIPOPROTEIN"/>
    <property type="match status" value="1"/>
</dbReference>
<protein>
    <submittedName>
        <fullName evidence="2">Heat shock protein HslJ</fullName>
    </submittedName>
</protein>
<dbReference type="STRING" id="430453.SAMN04487962_101545"/>
<dbReference type="PANTHER" id="PTHR35535:SF2">
    <property type="entry name" value="DUF306 DOMAIN-CONTAINING PROTEIN"/>
    <property type="match status" value="1"/>
</dbReference>
<evidence type="ECO:0000259" key="1">
    <source>
        <dbReference type="Pfam" id="PF03724"/>
    </source>
</evidence>
<dbReference type="Proteomes" id="UP000198762">
    <property type="component" value="Unassembled WGS sequence"/>
</dbReference>
<proteinExistence type="predicted"/>
<dbReference type="RefSeq" id="WP_091848654.1">
    <property type="nucleotide sequence ID" value="NZ_FOHZ01000001.1"/>
</dbReference>
<evidence type="ECO:0000313" key="2">
    <source>
        <dbReference type="EMBL" id="SES78798.1"/>
    </source>
</evidence>
<feature type="domain" description="DUF306" evidence="1">
    <location>
        <begin position="30"/>
        <end position="139"/>
    </location>
</feature>
<dbReference type="Pfam" id="PF03724">
    <property type="entry name" value="META"/>
    <property type="match status" value="1"/>
</dbReference>
<reference evidence="3" key="1">
    <citation type="submission" date="2016-10" db="EMBL/GenBank/DDBJ databases">
        <authorList>
            <person name="Varghese N."/>
            <person name="Submissions S."/>
        </authorList>
    </citation>
    <scope>NUCLEOTIDE SEQUENCE [LARGE SCALE GENOMIC DNA]</scope>
    <source>
        <strain evidence="3">CGMCC 1.6489</strain>
    </source>
</reference>
<dbReference type="InterPro" id="IPR053147">
    <property type="entry name" value="Hsp_HslJ-like"/>
</dbReference>
<gene>
    <name evidence="2" type="ORF">SAMN04487962_101545</name>
</gene>
<dbReference type="InterPro" id="IPR005184">
    <property type="entry name" value="DUF306_Meta_HslJ"/>
</dbReference>
<accession>A0A1H9ZBU3</accession>
<dbReference type="OrthoDB" id="5348860at2"/>
<dbReference type="PANTHER" id="PTHR35535">
    <property type="entry name" value="HEAT SHOCK PROTEIN HSLJ"/>
    <property type="match status" value="1"/>
</dbReference>
<dbReference type="AlphaFoldDB" id="A0A1H9ZBU3"/>
<sequence>MTEGVIRRTVLLLLFAVVTGCATGQSVPDQPLLNTYWKLVSLEEPGVTVIEGHREPHLVLHQEGQRLAGSTGCNNLSGRYQLDDDQLRFRNLVTTLMACREVMQQEALFLKALKDTVSWTVDGDVLVFRDERAAKVAEFQAVYLY</sequence>
<keyword evidence="3" id="KW-1185">Reference proteome</keyword>
<dbReference type="EMBL" id="FOHZ01000001">
    <property type="protein sequence ID" value="SES78798.1"/>
    <property type="molecule type" value="Genomic_DNA"/>
</dbReference>
<organism evidence="2 3">
    <name type="scientific">Marinobacter segnicrescens</name>
    <dbReference type="NCBI Taxonomy" id="430453"/>
    <lineage>
        <taxon>Bacteria</taxon>
        <taxon>Pseudomonadati</taxon>
        <taxon>Pseudomonadota</taxon>
        <taxon>Gammaproteobacteria</taxon>
        <taxon>Pseudomonadales</taxon>
        <taxon>Marinobacteraceae</taxon>
        <taxon>Marinobacter</taxon>
    </lineage>
</organism>